<keyword evidence="3" id="KW-1003">Cell membrane</keyword>
<evidence type="ECO:0000256" key="6">
    <source>
        <dbReference type="ARBA" id="ARBA00022729"/>
    </source>
</evidence>
<keyword evidence="15" id="KW-1185">Reference proteome</keyword>
<feature type="domain" description="Leucine-rich repeat-containing N-terminal plant-type" evidence="13">
    <location>
        <begin position="27"/>
        <end position="65"/>
    </location>
</feature>
<dbReference type="Pfam" id="PF08263">
    <property type="entry name" value="LRRNT_2"/>
    <property type="match status" value="1"/>
</dbReference>
<evidence type="ECO:0000256" key="5">
    <source>
        <dbReference type="ARBA" id="ARBA00022692"/>
    </source>
</evidence>
<name>A0ABR2RWM4_9ROSI</name>
<proteinExistence type="inferred from homology"/>
<dbReference type="InterPro" id="IPR003591">
    <property type="entry name" value="Leu-rich_rpt_typical-subtyp"/>
</dbReference>
<evidence type="ECO:0000256" key="7">
    <source>
        <dbReference type="ARBA" id="ARBA00022737"/>
    </source>
</evidence>
<dbReference type="InterPro" id="IPR046956">
    <property type="entry name" value="RLP23-like"/>
</dbReference>
<dbReference type="Gene3D" id="3.80.10.10">
    <property type="entry name" value="Ribonuclease Inhibitor"/>
    <property type="match status" value="2"/>
</dbReference>
<comment type="similarity">
    <text evidence="2">Belongs to the RLP family.</text>
</comment>
<evidence type="ECO:0000256" key="3">
    <source>
        <dbReference type="ARBA" id="ARBA00022475"/>
    </source>
</evidence>
<dbReference type="PANTHER" id="PTHR48063:SF48">
    <property type="entry name" value="LRR RECEPTOR-LIKE SERINE_THREONINE-PROTEIN KINASE FLS2"/>
    <property type="match status" value="1"/>
</dbReference>
<dbReference type="Proteomes" id="UP001396334">
    <property type="component" value="Unassembled WGS sequence"/>
</dbReference>
<dbReference type="EMBL" id="JBBPBN010000020">
    <property type="protein sequence ID" value="KAK9017279.1"/>
    <property type="molecule type" value="Genomic_DNA"/>
</dbReference>
<dbReference type="InterPro" id="IPR032675">
    <property type="entry name" value="LRR_dom_sf"/>
</dbReference>
<comment type="caution">
    <text evidence="14">The sequence shown here is derived from an EMBL/GenBank/DDBJ whole genome shotgun (WGS) entry which is preliminary data.</text>
</comment>
<evidence type="ECO:0000256" key="12">
    <source>
        <dbReference type="SAM" id="SignalP"/>
    </source>
</evidence>
<evidence type="ECO:0000256" key="2">
    <source>
        <dbReference type="ARBA" id="ARBA00009592"/>
    </source>
</evidence>
<dbReference type="InterPro" id="IPR001611">
    <property type="entry name" value="Leu-rich_rpt"/>
</dbReference>
<keyword evidence="11" id="KW-0325">Glycoprotein</keyword>
<evidence type="ECO:0000313" key="14">
    <source>
        <dbReference type="EMBL" id="KAK9017279.1"/>
    </source>
</evidence>
<dbReference type="SUPFAM" id="SSF52058">
    <property type="entry name" value="L domain-like"/>
    <property type="match status" value="1"/>
</dbReference>
<keyword evidence="7" id="KW-0677">Repeat</keyword>
<dbReference type="SMART" id="SM00369">
    <property type="entry name" value="LRR_TYP"/>
    <property type="match status" value="3"/>
</dbReference>
<sequence length="376" mass="42090">MFGFLFVIAAAIRFSCCDANSNVLCIESEREALLKLKNDLIDHSNRISSWVETGDCCKWIGVFCDNVTGHVTQLHLVAPPFSASDDSAPIAEWEAYERSIQIPDFFGLLGSLTYLNLSQSHVWGPIPEKLGNLSKLRYLDLGHNRFDNVRSLQWVSRLTSLQYLDLSYVPLDKATDWVQVTFNLPYLLELHFSGCKLENDTSPTSTVNSTKSLVVLDLSFNQFSSVPTLIFSLHGLVSVDLSFNSLQCPIQDYFGNMSFLEVVDLSLNSLNSSIPNSLYSLTHLQSLRLGDNYFQGEISSAIGNLSSLIYLDLLANTLEGTLPTSLEHLCNLKENMRSSNLSLRRQIEGESPVLSSPVTKDDDNRRRRLMTCIRGL</sequence>
<evidence type="ECO:0000256" key="9">
    <source>
        <dbReference type="ARBA" id="ARBA00023136"/>
    </source>
</evidence>
<comment type="subcellular location">
    <subcellularLocation>
        <location evidence="1">Cell membrane</location>
        <topology evidence="1">Single-pass type I membrane protein</topology>
    </subcellularLocation>
</comment>
<gene>
    <name evidence="14" type="ORF">V6N11_079759</name>
</gene>
<accession>A0ABR2RWM4</accession>
<dbReference type="InterPro" id="IPR013210">
    <property type="entry name" value="LRR_N_plant-typ"/>
</dbReference>
<feature type="signal peptide" evidence="12">
    <location>
        <begin position="1"/>
        <end position="19"/>
    </location>
</feature>
<evidence type="ECO:0000313" key="15">
    <source>
        <dbReference type="Proteomes" id="UP001396334"/>
    </source>
</evidence>
<keyword evidence="10" id="KW-0675">Receptor</keyword>
<dbReference type="PROSITE" id="PS51450">
    <property type="entry name" value="LRR"/>
    <property type="match status" value="2"/>
</dbReference>
<keyword evidence="8" id="KW-1133">Transmembrane helix</keyword>
<keyword evidence="9" id="KW-0472">Membrane</keyword>
<dbReference type="PANTHER" id="PTHR48063">
    <property type="entry name" value="LRR RECEPTOR-LIKE KINASE"/>
    <property type="match status" value="1"/>
</dbReference>
<keyword evidence="6 12" id="KW-0732">Signal</keyword>
<dbReference type="Pfam" id="PF13855">
    <property type="entry name" value="LRR_8"/>
    <property type="match status" value="2"/>
</dbReference>
<evidence type="ECO:0000256" key="10">
    <source>
        <dbReference type="ARBA" id="ARBA00023170"/>
    </source>
</evidence>
<feature type="chain" id="PRO_5046190093" description="Leucine-rich repeat-containing N-terminal plant-type domain-containing protein" evidence="12">
    <location>
        <begin position="20"/>
        <end position="376"/>
    </location>
</feature>
<evidence type="ECO:0000256" key="4">
    <source>
        <dbReference type="ARBA" id="ARBA00022614"/>
    </source>
</evidence>
<evidence type="ECO:0000256" key="11">
    <source>
        <dbReference type="ARBA" id="ARBA00023180"/>
    </source>
</evidence>
<protein>
    <recommendedName>
        <fullName evidence="13">Leucine-rich repeat-containing N-terminal plant-type domain-containing protein</fullName>
    </recommendedName>
</protein>
<reference evidence="14 15" key="1">
    <citation type="journal article" date="2024" name="G3 (Bethesda)">
        <title>Genome assembly of Hibiscus sabdariffa L. provides insights into metabolisms of medicinal natural products.</title>
        <authorList>
            <person name="Kim T."/>
        </authorList>
    </citation>
    <scope>NUCLEOTIDE SEQUENCE [LARGE SCALE GENOMIC DNA]</scope>
    <source>
        <strain evidence="14">TK-2024</strain>
        <tissue evidence="14">Old leaves</tissue>
    </source>
</reference>
<evidence type="ECO:0000256" key="8">
    <source>
        <dbReference type="ARBA" id="ARBA00022989"/>
    </source>
</evidence>
<evidence type="ECO:0000259" key="13">
    <source>
        <dbReference type="Pfam" id="PF08263"/>
    </source>
</evidence>
<keyword evidence="5" id="KW-0812">Transmembrane</keyword>
<evidence type="ECO:0000256" key="1">
    <source>
        <dbReference type="ARBA" id="ARBA00004251"/>
    </source>
</evidence>
<keyword evidence="4" id="KW-0433">Leucine-rich repeat</keyword>
<dbReference type="Pfam" id="PF00560">
    <property type="entry name" value="LRR_1"/>
    <property type="match status" value="1"/>
</dbReference>
<organism evidence="14 15">
    <name type="scientific">Hibiscus sabdariffa</name>
    <name type="common">roselle</name>
    <dbReference type="NCBI Taxonomy" id="183260"/>
    <lineage>
        <taxon>Eukaryota</taxon>
        <taxon>Viridiplantae</taxon>
        <taxon>Streptophyta</taxon>
        <taxon>Embryophyta</taxon>
        <taxon>Tracheophyta</taxon>
        <taxon>Spermatophyta</taxon>
        <taxon>Magnoliopsida</taxon>
        <taxon>eudicotyledons</taxon>
        <taxon>Gunneridae</taxon>
        <taxon>Pentapetalae</taxon>
        <taxon>rosids</taxon>
        <taxon>malvids</taxon>
        <taxon>Malvales</taxon>
        <taxon>Malvaceae</taxon>
        <taxon>Malvoideae</taxon>
        <taxon>Hibiscus</taxon>
    </lineage>
</organism>